<dbReference type="AlphaFoldDB" id="A0A0F8ZV97"/>
<organism evidence="1">
    <name type="scientific">marine sediment metagenome</name>
    <dbReference type="NCBI Taxonomy" id="412755"/>
    <lineage>
        <taxon>unclassified sequences</taxon>
        <taxon>metagenomes</taxon>
        <taxon>ecological metagenomes</taxon>
    </lineage>
</organism>
<name>A0A0F8ZV97_9ZZZZ</name>
<protein>
    <submittedName>
        <fullName evidence="1">Uncharacterized protein</fullName>
    </submittedName>
</protein>
<evidence type="ECO:0000313" key="1">
    <source>
        <dbReference type="EMBL" id="KKK97833.1"/>
    </source>
</evidence>
<gene>
    <name evidence="1" type="ORF">LCGC14_2648790</name>
</gene>
<dbReference type="EMBL" id="LAZR01045873">
    <property type="protein sequence ID" value="KKK97833.1"/>
    <property type="molecule type" value="Genomic_DNA"/>
</dbReference>
<proteinExistence type="predicted"/>
<sequence length="222" mass="25674">NSNTLVFLVTGGEVKQRQVKYYKDEEASKNLIREEKDGKKWFHTGDMAYKDNENKPEPDTETNKLDEVALFKRLIEYARERYVDVPITSSKPDIKNKDETPSVQETPVDYQELMIIDDLTVQKEYQLALNRLLTLDNKNPLVKRLLMVCHYFLDNDDDFIALIGVPDTVTEFAYLGDVLERSGKSSELREIIDLLDSHETISISEPYKRLKKKIGGMYNGTD</sequence>
<dbReference type="SUPFAM" id="SSF56801">
    <property type="entry name" value="Acetyl-CoA synthetase-like"/>
    <property type="match status" value="1"/>
</dbReference>
<accession>A0A0F8ZV97</accession>
<dbReference type="Gene3D" id="2.30.38.10">
    <property type="entry name" value="Luciferase, Domain 3"/>
    <property type="match status" value="1"/>
</dbReference>
<feature type="non-terminal residue" evidence="1">
    <location>
        <position position="1"/>
    </location>
</feature>
<reference evidence="1" key="1">
    <citation type="journal article" date="2015" name="Nature">
        <title>Complex archaea that bridge the gap between prokaryotes and eukaryotes.</title>
        <authorList>
            <person name="Spang A."/>
            <person name="Saw J.H."/>
            <person name="Jorgensen S.L."/>
            <person name="Zaremba-Niedzwiedzka K."/>
            <person name="Martijn J."/>
            <person name="Lind A.E."/>
            <person name="van Eijk R."/>
            <person name="Schleper C."/>
            <person name="Guy L."/>
            <person name="Ettema T.J."/>
        </authorList>
    </citation>
    <scope>NUCLEOTIDE SEQUENCE</scope>
</reference>
<comment type="caution">
    <text evidence="1">The sequence shown here is derived from an EMBL/GenBank/DDBJ whole genome shotgun (WGS) entry which is preliminary data.</text>
</comment>